<reference evidence="1" key="1">
    <citation type="journal article" date="2021" name="PeerJ">
        <title>Extensive microbial diversity within the chicken gut microbiome revealed by metagenomics and culture.</title>
        <authorList>
            <person name="Gilroy R."/>
            <person name="Ravi A."/>
            <person name="Getino M."/>
            <person name="Pursley I."/>
            <person name="Horton D.L."/>
            <person name="Alikhan N.F."/>
            <person name="Baker D."/>
            <person name="Gharbi K."/>
            <person name="Hall N."/>
            <person name="Watson M."/>
            <person name="Adriaenssens E.M."/>
            <person name="Foster-Nyarko E."/>
            <person name="Jarju S."/>
            <person name="Secka A."/>
            <person name="Antonio M."/>
            <person name="Oren A."/>
            <person name="Chaudhuri R.R."/>
            <person name="La Ragione R."/>
            <person name="Hildebrand F."/>
            <person name="Pallen M.J."/>
        </authorList>
    </citation>
    <scope>NUCLEOTIDE SEQUENCE</scope>
    <source>
        <strain evidence="1">CHK187-5294</strain>
    </source>
</reference>
<protein>
    <submittedName>
        <fullName evidence="1">DUF4250 domain-containing protein</fullName>
    </submittedName>
</protein>
<dbReference type="AlphaFoldDB" id="A0A9D2IBQ4"/>
<dbReference type="InterPro" id="IPR025346">
    <property type="entry name" value="DUF4250"/>
</dbReference>
<comment type="caution">
    <text evidence="1">The sequence shown here is derived from an EMBL/GenBank/DDBJ whole genome shotgun (WGS) entry which is preliminary data.</text>
</comment>
<dbReference type="Pfam" id="PF14056">
    <property type="entry name" value="DUF4250"/>
    <property type="match status" value="1"/>
</dbReference>
<reference evidence="1" key="2">
    <citation type="submission" date="2021-04" db="EMBL/GenBank/DDBJ databases">
        <authorList>
            <person name="Gilroy R."/>
        </authorList>
    </citation>
    <scope>NUCLEOTIDE SEQUENCE</scope>
    <source>
        <strain evidence="1">CHK187-5294</strain>
    </source>
</reference>
<sequence>MTLPQDPFMLLSFVNMKLRDLYPSLSALCEDLNENEEAVRDKLAKIGYFYDEKTNRFV</sequence>
<gene>
    <name evidence="1" type="ORF">H9727_02190</name>
</gene>
<name>A0A9D2IBQ4_9FIRM</name>
<evidence type="ECO:0000313" key="2">
    <source>
        <dbReference type="Proteomes" id="UP000824132"/>
    </source>
</evidence>
<evidence type="ECO:0000313" key="1">
    <source>
        <dbReference type="EMBL" id="HIZ03075.1"/>
    </source>
</evidence>
<dbReference type="Proteomes" id="UP000824132">
    <property type="component" value="Unassembled WGS sequence"/>
</dbReference>
<proteinExistence type="predicted"/>
<dbReference type="EMBL" id="DXCL01000012">
    <property type="protein sequence ID" value="HIZ03075.1"/>
    <property type="molecule type" value="Genomic_DNA"/>
</dbReference>
<organism evidence="1 2">
    <name type="scientific">Candidatus Borkfalkia avistercoris</name>
    <dbReference type="NCBI Taxonomy" id="2838504"/>
    <lineage>
        <taxon>Bacteria</taxon>
        <taxon>Bacillati</taxon>
        <taxon>Bacillota</taxon>
        <taxon>Clostridia</taxon>
        <taxon>Christensenellales</taxon>
        <taxon>Christensenellaceae</taxon>
        <taxon>Candidatus Borkfalkia</taxon>
    </lineage>
</organism>
<accession>A0A9D2IBQ4</accession>